<accession>A0ACB8S2W3</accession>
<evidence type="ECO:0000313" key="2">
    <source>
        <dbReference type="Proteomes" id="UP000814033"/>
    </source>
</evidence>
<protein>
    <submittedName>
        <fullName evidence="1">DnaJ-domain-containing protein</fullName>
    </submittedName>
</protein>
<proteinExistence type="predicted"/>
<reference evidence="1" key="1">
    <citation type="submission" date="2021-02" db="EMBL/GenBank/DDBJ databases">
        <authorList>
            <consortium name="DOE Joint Genome Institute"/>
            <person name="Ahrendt S."/>
            <person name="Looney B.P."/>
            <person name="Miyauchi S."/>
            <person name="Morin E."/>
            <person name="Drula E."/>
            <person name="Courty P.E."/>
            <person name="Chicoki N."/>
            <person name="Fauchery L."/>
            <person name="Kohler A."/>
            <person name="Kuo A."/>
            <person name="Labutti K."/>
            <person name="Pangilinan J."/>
            <person name="Lipzen A."/>
            <person name="Riley R."/>
            <person name="Andreopoulos W."/>
            <person name="He G."/>
            <person name="Johnson J."/>
            <person name="Barry K.W."/>
            <person name="Grigoriev I.V."/>
            <person name="Nagy L."/>
            <person name="Hibbett D."/>
            <person name="Henrissat B."/>
            <person name="Matheny P.B."/>
            <person name="Labbe J."/>
            <person name="Martin F."/>
        </authorList>
    </citation>
    <scope>NUCLEOTIDE SEQUENCE</scope>
    <source>
        <strain evidence="1">FP105234-sp</strain>
    </source>
</reference>
<gene>
    <name evidence="1" type="ORF">FA95DRAFT_1555557</name>
</gene>
<reference evidence="1" key="2">
    <citation type="journal article" date="2022" name="New Phytol.">
        <title>Evolutionary transition to the ectomycorrhizal habit in the genomes of a hyperdiverse lineage of mushroom-forming fungi.</title>
        <authorList>
            <person name="Looney B."/>
            <person name="Miyauchi S."/>
            <person name="Morin E."/>
            <person name="Drula E."/>
            <person name="Courty P.E."/>
            <person name="Kohler A."/>
            <person name="Kuo A."/>
            <person name="LaButti K."/>
            <person name="Pangilinan J."/>
            <person name="Lipzen A."/>
            <person name="Riley R."/>
            <person name="Andreopoulos W."/>
            <person name="He G."/>
            <person name="Johnson J."/>
            <person name="Nolan M."/>
            <person name="Tritt A."/>
            <person name="Barry K.W."/>
            <person name="Grigoriev I.V."/>
            <person name="Nagy L.G."/>
            <person name="Hibbett D."/>
            <person name="Henrissat B."/>
            <person name="Matheny P.B."/>
            <person name="Labbe J."/>
            <person name="Martin F.M."/>
        </authorList>
    </citation>
    <scope>NUCLEOTIDE SEQUENCE</scope>
    <source>
        <strain evidence="1">FP105234-sp</strain>
    </source>
</reference>
<sequence>MPVETELYDLLGVPPNASEGDIKKAYRKKAKDLHPDKNPNDPEAIQNFQEMAAAYEILNDPNSREAYDSYGMEGLAGPGGGGAPRNMDDMFAEFFMGSMGGGGGGMPFGFDFGGGGGRGSRRRTKGEDSVIPYEVSLEDLYNGKSVKMMMEREIECGTCKGTGARGNAKPKKCVSCEGKGWTHVQTQIAPGRLGTARAPCNECEGVGEKLREKDRCKKCKGEKTVKEKNRQEIFVEKGMSDGQRIVLAGAGDQEPGLPPGDVIFVLKAQPHPSFERSGNDLLTTVKVTLSEALLGFDRILLNHLDGRGLHVASPPRKIIKSGQTIVLRGEGMPTHKRTDERGDMYVVLEIEMPEEQWLQNVDVKTLETLLPPKKADVEPKPSTVDEAKYEESDMVEFGEGADDDAWEDADDEEGGETECRTQ</sequence>
<dbReference type="EMBL" id="MU275861">
    <property type="protein sequence ID" value="KAI0050442.1"/>
    <property type="molecule type" value="Genomic_DNA"/>
</dbReference>
<organism evidence="1 2">
    <name type="scientific">Auriscalpium vulgare</name>
    <dbReference type="NCBI Taxonomy" id="40419"/>
    <lineage>
        <taxon>Eukaryota</taxon>
        <taxon>Fungi</taxon>
        <taxon>Dikarya</taxon>
        <taxon>Basidiomycota</taxon>
        <taxon>Agaricomycotina</taxon>
        <taxon>Agaricomycetes</taxon>
        <taxon>Russulales</taxon>
        <taxon>Auriscalpiaceae</taxon>
        <taxon>Auriscalpium</taxon>
    </lineage>
</organism>
<dbReference type="Proteomes" id="UP000814033">
    <property type="component" value="Unassembled WGS sequence"/>
</dbReference>
<name>A0ACB8S2W3_9AGAM</name>
<evidence type="ECO:0000313" key="1">
    <source>
        <dbReference type="EMBL" id="KAI0050442.1"/>
    </source>
</evidence>
<comment type="caution">
    <text evidence="1">The sequence shown here is derived from an EMBL/GenBank/DDBJ whole genome shotgun (WGS) entry which is preliminary data.</text>
</comment>
<keyword evidence="2" id="KW-1185">Reference proteome</keyword>